<organism evidence="1 2">
    <name type="scientific">Actinomadura monticuli</name>
    <dbReference type="NCBI Taxonomy" id="3097367"/>
    <lineage>
        <taxon>Bacteria</taxon>
        <taxon>Bacillati</taxon>
        <taxon>Actinomycetota</taxon>
        <taxon>Actinomycetes</taxon>
        <taxon>Streptosporangiales</taxon>
        <taxon>Thermomonosporaceae</taxon>
        <taxon>Actinomadura</taxon>
    </lineage>
</organism>
<dbReference type="Proteomes" id="UP001569963">
    <property type="component" value="Unassembled WGS sequence"/>
</dbReference>
<evidence type="ECO:0008006" key="3">
    <source>
        <dbReference type="Google" id="ProtNLM"/>
    </source>
</evidence>
<name>A0ABV4Q8J0_9ACTN</name>
<dbReference type="InterPro" id="IPR029069">
    <property type="entry name" value="HotDog_dom_sf"/>
</dbReference>
<dbReference type="PANTHER" id="PTHR28152:SF1">
    <property type="entry name" value="HYDROXYACYL-THIOESTER DEHYDRATASE TYPE 2, MITOCHONDRIAL"/>
    <property type="match status" value="1"/>
</dbReference>
<dbReference type="InterPro" id="IPR052741">
    <property type="entry name" value="Mitochondrial_HTD2"/>
</dbReference>
<evidence type="ECO:0000313" key="2">
    <source>
        <dbReference type="Proteomes" id="UP001569963"/>
    </source>
</evidence>
<accession>A0ABV4Q8J0</accession>
<keyword evidence="2" id="KW-1185">Reference proteome</keyword>
<dbReference type="Gene3D" id="3.10.129.10">
    <property type="entry name" value="Hotdog Thioesterase"/>
    <property type="match status" value="1"/>
</dbReference>
<sequence>MSGAPIEGFTITPGPVQLFAFSAATWNPHRVHYDADYCRDVEDYPGVVVPGPLQGSWLLELADAWAREAGLRVESIEYRNVRPAFSGSELAVGGRVVQGPPEASLELWVAAPDGERHCVATAHARPPDAPQPR</sequence>
<dbReference type="PANTHER" id="PTHR28152">
    <property type="entry name" value="HYDROXYACYL-THIOESTER DEHYDRATASE TYPE 2, MITOCHONDRIAL"/>
    <property type="match status" value="1"/>
</dbReference>
<comment type="caution">
    <text evidence="1">The sequence shown here is derived from an EMBL/GenBank/DDBJ whole genome shotgun (WGS) entry which is preliminary data.</text>
</comment>
<dbReference type="EMBL" id="JAXCEI010000003">
    <property type="protein sequence ID" value="MFA1538849.1"/>
    <property type="molecule type" value="Genomic_DNA"/>
</dbReference>
<dbReference type="SUPFAM" id="SSF54637">
    <property type="entry name" value="Thioesterase/thiol ester dehydrase-isomerase"/>
    <property type="match status" value="1"/>
</dbReference>
<reference evidence="1 2" key="1">
    <citation type="submission" date="2023-11" db="EMBL/GenBank/DDBJ databases">
        <title>Actinomadura monticuli sp. nov., isolated from volcanic ash.</title>
        <authorList>
            <person name="Lee S.D."/>
            <person name="Yang H."/>
            <person name="Kim I.S."/>
        </authorList>
    </citation>
    <scope>NUCLEOTIDE SEQUENCE [LARGE SCALE GENOMIC DNA]</scope>
    <source>
        <strain evidence="1 2">DLS-62</strain>
    </source>
</reference>
<proteinExistence type="predicted"/>
<gene>
    <name evidence="1" type="ORF">SM611_07910</name>
</gene>
<protein>
    <recommendedName>
        <fullName evidence="3">Acyl dehydratase</fullName>
    </recommendedName>
</protein>
<evidence type="ECO:0000313" key="1">
    <source>
        <dbReference type="EMBL" id="MFA1538849.1"/>
    </source>
</evidence>
<dbReference type="RefSeq" id="WP_371948407.1">
    <property type="nucleotide sequence ID" value="NZ_JAXCEI010000003.1"/>
</dbReference>